<organism evidence="2 3">
    <name type="scientific">Diatraea saccharalis</name>
    <name type="common">sugarcane borer</name>
    <dbReference type="NCBI Taxonomy" id="40085"/>
    <lineage>
        <taxon>Eukaryota</taxon>
        <taxon>Metazoa</taxon>
        <taxon>Ecdysozoa</taxon>
        <taxon>Arthropoda</taxon>
        <taxon>Hexapoda</taxon>
        <taxon>Insecta</taxon>
        <taxon>Pterygota</taxon>
        <taxon>Neoptera</taxon>
        <taxon>Endopterygota</taxon>
        <taxon>Lepidoptera</taxon>
        <taxon>Glossata</taxon>
        <taxon>Ditrysia</taxon>
        <taxon>Pyraloidea</taxon>
        <taxon>Crambidae</taxon>
        <taxon>Crambinae</taxon>
        <taxon>Diatraea</taxon>
    </lineage>
</organism>
<dbReference type="Pfam" id="PF03765">
    <property type="entry name" value="CRAL_TRIO_N"/>
    <property type="match status" value="1"/>
</dbReference>
<dbReference type="Proteomes" id="UP001153714">
    <property type="component" value="Chromosome 3"/>
</dbReference>
<evidence type="ECO:0000259" key="1">
    <source>
        <dbReference type="PROSITE" id="PS50191"/>
    </source>
</evidence>
<feature type="domain" description="CRAL-TRIO" evidence="1">
    <location>
        <begin position="121"/>
        <end position="263"/>
    </location>
</feature>
<dbReference type="SMART" id="SM01100">
    <property type="entry name" value="CRAL_TRIO_N"/>
    <property type="match status" value="1"/>
</dbReference>
<dbReference type="PANTHER" id="PTHR10174:SF234">
    <property type="entry name" value="SD01558P"/>
    <property type="match status" value="1"/>
</dbReference>
<dbReference type="AlphaFoldDB" id="A0A9N9WFR8"/>
<reference evidence="2" key="1">
    <citation type="submission" date="2021-12" db="EMBL/GenBank/DDBJ databases">
        <authorList>
            <person name="King R."/>
        </authorList>
    </citation>
    <scope>NUCLEOTIDE SEQUENCE</scope>
</reference>
<dbReference type="InterPro" id="IPR001251">
    <property type="entry name" value="CRAL-TRIO_dom"/>
</dbReference>
<keyword evidence="3" id="KW-1185">Reference proteome</keyword>
<protein>
    <recommendedName>
        <fullName evidence="1">CRAL-TRIO domain-containing protein</fullName>
    </recommendedName>
</protein>
<dbReference type="Gene3D" id="3.40.525.10">
    <property type="entry name" value="CRAL-TRIO lipid binding domain"/>
    <property type="match status" value="1"/>
</dbReference>
<dbReference type="PRINTS" id="PR00180">
    <property type="entry name" value="CRETINALDHBP"/>
</dbReference>
<dbReference type="OrthoDB" id="7837562at2759"/>
<dbReference type="PROSITE" id="PS50191">
    <property type="entry name" value="CRAL_TRIO"/>
    <property type="match status" value="1"/>
</dbReference>
<dbReference type="GO" id="GO:1902936">
    <property type="term" value="F:phosphatidylinositol bisphosphate binding"/>
    <property type="evidence" value="ECO:0007669"/>
    <property type="project" value="TreeGrafter"/>
</dbReference>
<accession>A0A9N9WFR8</accession>
<dbReference type="PANTHER" id="PTHR10174">
    <property type="entry name" value="ALPHA-TOCOPHEROL TRANSFER PROTEIN-RELATED"/>
    <property type="match status" value="1"/>
</dbReference>
<name>A0A9N9WFR8_9NEOP</name>
<dbReference type="GO" id="GO:0016020">
    <property type="term" value="C:membrane"/>
    <property type="evidence" value="ECO:0007669"/>
    <property type="project" value="TreeGrafter"/>
</dbReference>
<dbReference type="EMBL" id="OU893334">
    <property type="protein sequence ID" value="CAG9791061.1"/>
    <property type="molecule type" value="Genomic_DNA"/>
</dbReference>
<dbReference type="InterPro" id="IPR011074">
    <property type="entry name" value="CRAL/TRIO_N_dom"/>
</dbReference>
<dbReference type="Pfam" id="PF00650">
    <property type="entry name" value="CRAL_TRIO"/>
    <property type="match status" value="1"/>
</dbReference>
<gene>
    <name evidence="2" type="ORF">DIATSA_LOCUS8694</name>
</gene>
<dbReference type="InterPro" id="IPR036865">
    <property type="entry name" value="CRAL-TRIO_dom_sf"/>
</dbReference>
<dbReference type="CDD" id="cd00170">
    <property type="entry name" value="SEC14"/>
    <property type="match status" value="1"/>
</dbReference>
<evidence type="ECO:0000313" key="3">
    <source>
        <dbReference type="Proteomes" id="UP001153714"/>
    </source>
</evidence>
<dbReference type="Gene3D" id="1.10.8.20">
    <property type="entry name" value="N-terminal domain of phosphatidylinositol transfer protein sec14p"/>
    <property type="match status" value="1"/>
</dbReference>
<dbReference type="SUPFAM" id="SSF46938">
    <property type="entry name" value="CRAL/TRIO N-terminal domain"/>
    <property type="match status" value="1"/>
</dbReference>
<sequence length="293" mass="34532">MFERFLEIAYEAELNTDEDPELQQLAFEQCNEDPATRAAAISDLRSMIYERGECHPTRTDDAFLLRYLRASKFIVPKAHRLLVRYCTFREQYPYLYKDVDMWSLTKVGNSYEGTMFDRPDVGRLSIFRFGVWDPSEFPVEDLVRAGMLMTEIGLRQPKLQVLGGTVLVDLEGLTLRHVATLTPTVAYQIVNLMGVSLPARLRSCHIINYSWILNTFFYIFKRFIPRNAWNKIFFHGYDLKSLQKHIDLECLPERYGGTCRYFANYETWLSKIKKYRNENFDKDMKRLGYLVKE</sequence>
<proteinExistence type="predicted"/>
<dbReference type="InterPro" id="IPR036273">
    <property type="entry name" value="CRAL/TRIO_N_dom_sf"/>
</dbReference>
<dbReference type="SMART" id="SM00516">
    <property type="entry name" value="SEC14"/>
    <property type="match status" value="1"/>
</dbReference>
<reference evidence="2" key="2">
    <citation type="submission" date="2022-10" db="EMBL/GenBank/DDBJ databases">
        <authorList>
            <consortium name="ENA_rothamsted_submissions"/>
            <consortium name="culmorum"/>
            <person name="King R."/>
        </authorList>
    </citation>
    <scope>NUCLEOTIDE SEQUENCE</scope>
</reference>
<evidence type="ECO:0000313" key="2">
    <source>
        <dbReference type="EMBL" id="CAG9791061.1"/>
    </source>
</evidence>
<dbReference type="SUPFAM" id="SSF52087">
    <property type="entry name" value="CRAL/TRIO domain"/>
    <property type="match status" value="1"/>
</dbReference>